<name>A0A926EEN8_9FIRM</name>
<keyword evidence="5 7" id="KW-0949">S-adenosyl-L-methionine</keyword>
<feature type="binding site" evidence="7">
    <location>
        <position position="103"/>
    </location>
    <ligand>
        <name>S-adenosyl-L-methionine</name>
        <dbReference type="ChEBI" id="CHEBI:59789"/>
    </ligand>
</feature>
<dbReference type="Pfam" id="PF02390">
    <property type="entry name" value="Methyltransf_4"/>
    <property type="match status" value="1"/>
</dbReference>
<dbReference type="Proteomes" id="UP000660861">
    <property type="component" value="Unassembled WGS sequence"/>
</dbReference>
<dbReference type="InterPro" id="IPR055361">
    <property type="entry name" value="tRNA_methyltr_TrmB_bact"/>
</dbReference>
<evidence type="ECO:0000256" key="6">
    <source>
        <dbReference type="ARBA" id="ARBA00022694"/>
    </source>
</evidence>
<dbReference type="NCBIfam" id="TIGR00091">
    <property type="entry name" value="tRNA (guanosine(46)-N7)-methyltransferase TrmB"/>
    <property type="match status" value="1"/>
</dbReference>
<evidence type="ECO:0000256" key="3">
    <source>
        <dbReference type="ARBA" id="ARBA00022603"/>
    </source>
</evidence>
<evidence type="ECO:0000256" key="2">
    <source>
        <dbReference type="ARBA" id="ARBA00003015"/>
    </source>
</evidence>
<evidence type="ECO:0000313" key="8">
    <source>
        <dbReference type="EMBL" id="MBC8571069.1"/>
    </source>
</evidence>
<comment type="similarity">
    <text evidence="7">Belongs to the class I-like SAM-binding methyltransferase superfamily. TrmB family.</text>
</comment>
<dbReference type="CDD" id="cd02440">
    <property type="entry name" value="AdoMet_MTases"/>
    <property type="match status" value="1"/>
</dbReference>
<dbReference type="PROSITE" id="PS51625">
    <property type="entry name" value="SAM_MT_TRMB"/>
    <property type="match status" value="1"/>
</dbReference>
<dbReference type="HAMAP" id="MF_01057">
    <property type="entry name" value="tRNA_methyltr_TrmB"/>
    <property type="match status" value="1"/>
</dbReference>
<dbReference type="PANTHER" id="PTHR23417">
    <property type="entry name" value="3-DEOXY-D-MANNO-OCTULOSONIC-ACID TRANSFERASE/TRNA GUANINE-N 7 - -METHYLTRANSFERASE"/>
    <property type="match status" value="1"/>
</dbReference>
<dbReference type="NCBIfam" id="NF001080">
    <property type="entry name" value="PRK00121.2-2"/>
    <property type="match status" value="1"/>
</dbReference>
<dbReference type="GO" id="GO:0008176">
    <property type="term" value="F:tRNA (guanine(46)-N7)-methyltransferase activity"/>
    <property type="evidence" value="ECO:0007669"/>
    <property type="project" value="UniProtKB-UniRule"/>
</dbReference>
<comment type="function">
    <text evidence="2 7">Catalyzes the formation of N(7)-methylguanine at position 46 (m7G46) in tRNA.</text>
</comment>
<comment type="catalytic activity">
    <reaction evidence="1 7">
        <text>guanosine(46) in tRNA + S-adenosyl-L-methionine = N(7)-methylguanosine(46) in tRNA + S-adenosyl-L-homocysteine</text>
        <dbReference type="Rhea" id="RHEA:42708"/>
        <dbReference type="Rhea" id="RHEA-COMP:10188"/>
        <dbReference type="Rhea" id="RHEA-COMP:10189"/>
        <dbReference type="ChEBI" id="CHEBI:57856"/>
        <dbReference type="ChEBI" id="CHEBI:59789"/>
        <dbReference type="ChEBI" id="CHEBI:74269"/>
        <dbReference type="ChEBI" id="CHEBI:74480"/>
        <dbReference type="EC" id="2.1.1.33"/>
    </reaction>
</comment>
<sequence length="226" mass="26144">MRIRRKPWARPELAACPFCIDEEDKPAVIGRWQEQFARRQPLWLELGCGKGQFIAQLAAEHPEVNFIAIDIKSEVLVLTKRNIEQAYAQRGLPIDNVRILSQDIERIGMILSPDDRVERIYINFCNPWTEKARHHKRRLTHTRQLRNYQQFLSSGGEIWFKTDDDVLFDASLAYLESCGFSLRYLTRDLHQSGFSENIPTEHEEMFAKDGVKIKFLIAVNGGGVSV</sequence>
<comment type="caution">
    <text evidence="8">The sequence shown here is derived from an EMBL/GenBank/DDBJ whole genome shotgun (WGS) entry which is preliminary data.</text>
</comment>
<proteinExistence type="inferred from homology"/>
<dbReference type="Gene3D" id="3.40.50.150">
    <property type="entry name" value="Vaccinia Virus protein VP39"/>
    <property type="match status" value="1"/>
</dbReference>
<dbReference type="EMBL" id="JACRTC010000006">
    <property type="protein sequence ID" value="MBC8571069.1"/>
    <property type="molecule type" value="Genomic_DNA"/>
</dbReference>
<dbReference type="GO" id="GO:0043527">
    <property type="term" value="C:tRNA methyltransferase complex"/>
    <property type="evidence" value="ECO:0007669"/>
    <property type="project" value="TreeGrafter"/>
</dbReference>
<dbReference type="AlphaFoldDB" id="A0A926EEN8"/>
<feature type="binding site" evidence="7">
    <location>
        <position position="70"/>
    </location>
    <ligand>
        <name>S-adenosyl-L-methionine</name>
        <dbReference type="ChEBI" id="CHEBI:59789"/>
    </ligand>
</feature>
<keyword evidence="3 7" id="KW-0489">Methyltransferase</keyword>
<evidence type="ECO:0000313" key="9">
    <source>
        <dbReference type="Proteomes" id="UP000660861"/>
    </source>
</evidence>
<dbReference type="SUPFAM" id="SSF53335">
    <property type="entry name" value="S-adenosyl-L-methionine-dependent methyltransferases"/>
    <property type="match status" value="1"/>
</dbReference>
<keyword evidence="9" id="KW-1185">Reference proteome</keyword>
<gene>
    <name evidence="7 8" type="primary">trmB</name>
    <name evidence="8" type="ORF">H8709_09545</name>
</gene>
<reference evidence="8" key="1">
    <citation type="submission" date="2020-08" db="EMBL/GenBank/DDBJ databases">
        <title>Genome public.</title>
        <authorList>
            <person name="Liu C."/>
            <person name="Sun Q."/>
        </authorList>
    </citation>
    <scope>NUCLEOTIDE SEQUENCE</scope>
    <source>
        <strain evidence="8">NSJ-54</strain>
    </source>
</reference>
<protein>
    <recommendedName>
        <fullName evidence="7">tRNA (guanine-N(7)-)-methyltransferase</fullName>
        <ecNumber evidence="7">2.1.1.33</ecNumber>
    </recommendedName>
    <alternativeName>
        <fullName evidence="7">tRNA (guanine(46)-N(7))-methyltransferase</fullName>
    </alternativeName>
    <alternativeName>
        <fullName evidence="7">tRNA(m7G46)-methyltransferase</fullName>
    </alternativeName>
</protein>
<evidence type="ECO:0000256" key="5">
    <source>
        <dbReference type="ARBA" id="ARBA00022691"/>
    </source>
</evidence>
<dbReference type="PANTHER" id="PTHR23417:SF14">
    <property type="entry name" value="PENTACOTRIPEPTIDE-REPEAT REGION OF PRORP DOMAIN-CONTAINING PROTEIN"/>
    <property type="match status" value="1"/>
</dbReference>
<keyword evidence="4 7" id="KW-0808">Transferase</keyword>
<dbReference type="RefSeq" id="WP_262398158.1">
    <property type="nucleotide sequence ID" value="NZ_JACRTC010000006.1"/>
</dbReference>
<feature type="binding site" evidence="7">
    <location>
        <position position="126"/>
    </location>
    <ligand>
        <name>S-adenosyl-L-methionine</name>
        <dbReference type="ChEBI" id="CHEBI:59789"/>
    </ligand>
</feature>
<feature type="binding site" evidence="7">
    <location>
        <position position="131"/>
    </location>
    <ligand>
        <name>substrate</name>
    </ligand>
</feature>
<evidence type="ECO:0000256" key="4">
    <source>
        <dbReference type="ARBA" id="ARBA00022679"/>
    </source>
</evidence>
<comment type="caution">
    <text evidence="7">Lacks conserved residue(s) required for the propagation of feature annotation.</text>
</comment>
<feature type="binding site" evidence="7">
    <location>
        <position position="45"/>
    </location>
    <ligand>
        <name>S-adenosyl-L-methionine</name>
        <dbReference type="ChEBI" id="CHEBI:59789"/>
    </ligand>
</feature>
<evidence type="ECO:0000256" key="7">
    <source>
        <dbReference type="HAMAP-Rule" id="MF_01057"/>
    </source>
</evidence>
<evidence type="ECO:0000256" key="1">
    <source>
        <dbReference type="ARBA" id="ARBA00000142"/>
    </source>
</evidence>
<dbReference type="EC" id="2.1.1.33" evidence="7"/>
<dbReference type="InterPro" id="IPR003358">
    <property type="entry name" value="tRNA_(Gua-N-7)_MeTrfase_Trmb"/>
</dbReference>
<organism evidence="8 9">
    <name type="scientific">Zongyangia hominis</name>
    <dbReference type="NCBI Taxonomy" id="2763677"/>
    <lineage>
        <taxon>Bacteria</taxon>
        <taxon>Bacillati</taxon>
        <taxon>Bacillota</taxon>
        <taxon>Clostridia</taxon>
        <taxon>Eubacteriales</taxon>
        <taxon>Oscillospiraceae</taxon>
        <taxon>Zongyangia</taxon>
    </lineage>
</organism>
<feature type="binding site" evidence="7">
    <location>
        <position position="163"/>
    </location>
    <ligand>
        <name>substrate</name>
    </ligand>
</feature>
<accession>A0A926EEN8</accession>
<comment type="pathway">
    <text evidence="7">tRNA modification; N(7)-methylguanine-tRNA biosynthesis.</text>
</comment>
<keyword evidence="6 7" id="KW-0819">tRNA processing</keyword>
<dbReference type="InterPro" id="IPR029063">
    <property type="entry name" value="SAM-dependent_MTases_sf"/>
</dbReference>